<dbReference type="RefSeq" id="XP_018707393.1">
    <property type="nucleotide sequence ID" value="XM_018845670.1"/>
</dbReference>
<reference evidence="3 4" key="1">
    <citation type="journal article" date="2016" name="Genome Biol. Evol.">
        <title>Divergent and convergent evolution of fungal pathogenicity.</title>
        <authorList>
            <person name="Shang Y."/>
            <person name="Xiao G."/>
            <person name="Zheng P."/>
            <person name="Cen K."/>
            <person name="Zhan S."/>
            <person name="Wang C."/>
        </authorList>
    </citation>
    <scope>NUCLEOTIDE SEQUENCE [LARGE SCALE GENOMIC DNA]</scope>
    <source>
        <strain evidence="3 4">ARSEF 2679</strain>
    </source>
</reference>
<accession>A0A162JNK2</accession>
<sequence length="297" mass="31053">MDRTTADRNEATTNGNRQEEASTTASLLSSSSSFSPYCPTSFPSRVSTPSCPSTGGDPPSALPSGDRSFPSTSGVSPCAPPSAGACCLAHGAPVTLASGEARPIQDLHSGDTVQTLAGPRLVVGLLRTFVHSNVLCRLGGSEDGDVMVSAWHPVSLDGAAWCFPVHLTFTPVLYTGNVYSMLLVADGSPLAHTFLVAGALWCASLGHGVLPPPLRLRPPHRGAEEPVCFLPPNRGAEEGEGEDVRSHPFFGDYVLVCEKMAVLRPVDGAYQCYGVTRDPRTGLVNGFKPVPPAPTMA</sequence>
<evidence type="ECO:0000256" key="1">
    <source>
        <dbReference type="SAM" id="MobiDB-lite"/>
    </source>
</evidence>
<evidence type="ECO:0000313" key="4">
    <source>
        <dbReference type="Proteomes" id="UP000076744"/>
    </source>
</evidence>
<organism evidence="3 4">
    <name type="scientific">Cordyceps fumosorosea (strain ARSEF 2679)</name>
    <name type="common">Isaria fumosorosea</name>
    <dbReference type="NCBI Taxonomy" id="1081104"/>
    <lineage>
        <taxon>Eukaryota</taxon>
        <taxon>Fungi</taxon>
        <taxon>Dikarya</taxon>
        <taxon>Ascomycota</taxon>
        <taxon>Pezizomycotina</taxon>
        <taxon>Sordariomycetes</taxon>
        <taxon>Hypocreomycetidae</taxon>
        <taxon>Hypocreales</taxon>
        <taxon>Cordycipitaceae</taxon>
        <taxon>Cordyceps</taxon>
    </lineage>
</organism>
<feature type="region of interest" description="Disordered" evidence="1">
    <location>
        <begin position="1"/>
        <end position="76"/>
    </location>
</feature>
<dbReference type="SUPFAM" id="SSF51294">
    <property type="entry name" value="Hedgehog/intein (Hint) domain"/>
    <property type="match status" value="1"/>
</dbReference>
<dbReference type="InterPro" id="IPR036844">
    <property type="entry name" value="Hint_dom_sf"/>
</dbReference>
<dbReference type="OrthoDB" id="10264538at2759"/>
<feature type="compositionally biased region" description="Basic and acidic residues" evidence="1">
    <location>
        <begin position="1"/>
        <end position="10"/>
    </location>
</feature>
<keyword evidence="4" id="KW-1185">Reference proteome</keyword>
<dbReference type="GeneID" id="30018355"/>
<dbReference type="EMBL" id="AZHB01000003">
    <property type="protein sequence ID" value="OAA71512.1"/>
    <property type="molecule type" value="Genomic_DNA"/>
</dbReference>
<evidence type="ECO:0000313" key="3">
    <source>
        <dbReference type="EMBL" id="OAA71512.1"/>
    </source>
</evidence>
<proteinExistence type="predicted"/>
<dbReference type="STRING" id="1081104.A0A162JNK2"/>
<feature type="compositionally biased region" description="Low complexity" evidence="1">
    <location>
        <begin position="21"/>
        <end position="44"/>
    </location>
</feature>
<name>A0A162JNK2_CORFA</name>
<dbReference type="Pfam" id="PF14623">
    <property type="entry name" value="Vint"/>
    <property type="match status" value="1"/>
</dbReference>
<dbReference type="AlphaFoldDB" id="A0A162JNK2"/>
<protein>
    <submittedName>
        <fullName evidence="3">U-box domain-containing protein</fullName>
    </submittedName>
</protein>
<gene>
    <name evidence="3" type="ORF">ISF_02063</name>
</gene>
<dbReference type="Proteomes" id="UP000076744">
    <property type="component" value="Unassembled WGS sequence"/>
</dbReference>
<dbReference type="InterPro" id="IPR039510">
    <property type="entry name" value="Vint_dom"/>
</dbReference>
<comment type="caution">
    <text evidence="3">The sequence shown here is derived from an EMBL/GenBank/DDBJ whole genome shotgun (WGS) entry which is preliminary data.</text>
</comment>
<evidence type="ECO:0000259" key="2">
    <source>
        <dbReference type="Pfam" id="PF14623"/>
    </source>
</evidence>
<feature type="domain" description="Vint" evidence="2">
    <location>
        <begin position="87"/>
        <end position="286"/>
    </location>
</feature>